<gene>
    <name evidence="2" type="ORF">FHS23_004166</name>
</gene>
<comment type="caution">
    <text evidence="2">The sequence shown here is derived from an EMBL/GenBank/DDBJ whole genome shotgun (WGS) entry which is preliminary data.</text>
</comment>
<keyword evidence="1" id="KW-0862">Zinc</keyword>
<organism evidence="2 3">
    <name type="scientific">Prauserella isguenensis</name>
    <dbReference type="NCBI Taxonomy" id="1470180"/>
    <lineage>
        <taxon>Bacteria</taxon>
        <taxon>Bacillati</taxon>
        <taxon>Actinomycetota</taxon>
        <taxon>Actinomycetes</taxon>
        <taxon>Pseudonocardiales</taxon>
        <taxon>Pseudonocardiaceae</taxon>
        <taxon>Prauserella</taxon>
    </lineage>
</organism>
<evidence type="ECO:0000313" key="2">
    <source>
        <dbReference type="EMBL" id="MBB3053123.1"/>
    </source>
</evidence>
<reference evidence="2 3" key="1">
    <citation type="submission" date="2020-08" db="EMBL/GenBank/DDBJ databases">
        <title>Genomic Encyclopedia of Type Strains, Phase III (KMG-III): the genomes of soil and plant-associated and newly described type strains.</title>
        <authorList>
            <person name="Whitman W."/>
        </authorList>
    </citation>
    <scope>NUCLEOTIDE SEQUENCE [LARGE SCALE GENOMIC DNA]</scope>
    <source>
        <strain evidence="2 3">CECT 8577</strain>
    </source>
</reference>
<proteinExistence type="predicted"/>
<dbReference type="PANTHER" id="PTHR12993:SF28">
    <property type="entry name" value="LMBE FAMILY PROTEIN"/>
    <property type="match status" value="1"/>
</dbReference>
<dbReference type="InterPro" id="IPR024078">
    <property type="entry name" value="LmbE-like_dom_sf"/>
</dbReference>
<name>A0A839S774_9PSEU</name>
<dbReference type="Pfam" id="PF02585">
    <property type="entry name" value="PIG-L"/>
    <property type="match status" value="1"/>
</dbReference>
<evidence type="ECO:0000256" key="1">
    <source>
        <dbReference type="ARBA" id="ARBA00022833"/>
    </source>
</evidence>
<protein>
    <submittedName>
        <fullName evidence="2">LmbE family N-acetylglucosaminyl deacetylase</fullName>
    </submittedName>
</protein>
<dbReference type="GO" id="GO:0016137">
    <property type="term" value="P:glycoside metabolic process"/>
    <property type="evidence" value="ECO:0007669"/>
    <property type="project" value="UniProtKB-ARBA"/>
</dbReference>
<keyword evidence="3" id="KW-1185">Reference proteome</keyword>
<dbReference type="SUPFAM" id="SSF102588">
    <property type="entry name" value="LmbE-like"/>
    <property type="match status" value="1"/>
</dbReference>
<dbReference type="AlphaFoldDB" id="A0A839S774"/>
<dbReference type="RefSeq" id="WP_183658633.1">
    <property type="nucleotide sequence ID" value="NZ_JACHWU010000007.1"/>
</dbReference>
<dbReference type="InterPro" id="IPR003737">
    <property type="entry name" value="GlcNAc_PI_deacetylase-related"/>
</dbReference>
<accession>A0A839S774</accession>
<dbReference type="EMBL" id="JACHWU010000007">
    <property type="protein sequence ID" value="MBB3053123.1"/>
    <property type="molecule type" value="Genomic_DNA"/>
</dbReference>
<dbReference type="Gene3D" id="3.40.50.10320">
    <property type="entry name" value="LmbE-like"/>
    <property type="match status" value="1"/>
</dbReference>
<dbReference type="PANTHER" id="PTHR12993">
    <property type="entry name" value="N-ACETYLGLUCOSAMINYL-PHOSPHATIDYLINOSITOL DE-N-ACETYLASE-RELATED"/>
    <property type="match status" value="1"/>
</dbReference>
<sequence>MTESTEPGHALAIVAHPDDIEFSAGGTVAGWVARGWKMHLCVVTDGEHGTYSLPADRRAEQLASADTLGITRVHFLGMDDSQVEPTLELRATVSELIRSVRPRRVLTHSPKYAWVFPPASHPDHRAVGAVAVDAVYPGARIPGSSGGALSEPWSVSELWLFGDPEANHFEDVTNYMPGKLAALRCHYSQRTGGSETETGLRERMAAAAQSAGMPTGRLAERFQILAYP</sequence>
<dbReference type="Proteomes" id="UP000550714">
    <property type="component" value="Unassembled WGS sequence"/>
</dbReference>
<evidence type="ECO:0000313" key="3">
    <source>
        <dbReference type="Proteomes" id="UP000550714"/>
    </source>
</evidence>
<dbReference type="GO" id="GO:0016811">
    <property type="term" value="F:hydrolase activity, acting on carbon-nitrogen (but not peptide) bonds, in linear amides"/>
    <property type="evidence" value="ECO:0007669"/>
    <property type="project" value="TreeGrafter"/>
</dbReference>